<keyword evidence="3" id="KW-1185">Reference proteome</keyword>
<proteinExistence type="predicted"/>
<dbReference type="InterPro" id="IPR006683">
    <property type="entry name" value="Thioestr_dom"/>
</dbReference>
<dbReference type="RefSeq" id="WP_014322533.1">
    <property type="nucleotide sequence ID" value="NC_016803.1"/>
</dbReference>
<dbReference type="EMBL" id="CP003220">
    <property type="protein sequence ID" value="EGB15106.1"/>
    <property type="molecule type" value="Genomic_DNA"/>
</dbReference>
<gene>
    <name evidence="2" type="ORF">DND132_1900</name>
</gene>
<evidence type="ECO:0000313" key="3">
    <source>
        <dbReference type="Proteomes" id="UP000007845"/>
    </source>
</evidence>
<protein>
    <submittedName>
        <fullName evidence="2">Thioesterase superfamily protein</fullName>
    </submittedName>
</protein>
<dbReference type="CDD" id="cd03443">
    <property type="entry name" value="PaaI_thioesterase"/>
    <property type="match status" value="1"/>
</dbReference>
<dbReference type="HOGENOM" id="CLU_089876_6_2_7"/>
<dbReference type="OrthoDB" id="5297685at2"/>
<dbReference type="AlphaFoldDB" id="F0JGR6"/>
<reference evidence="2 3" key="1">
    <citation type="journal article" date="2011" name="J. Bacteriol.">
        <title>Genome sequence of the mercury-methylating strain Desulfovibrio desulfuricans ND132.</title>
        <authorList>
            <person name="Brown S.D."/>
            <person name="Gilmour C.C."/>
            <person name="Kucken A.M."/>
            <person name="Wall J.D."/>
            <person name="Elias D.A."/>
            <person name="Brandt C.C."/>
            <person name="Podar M."/>
            <person name="Chertkov O."/>
            <person name="Held B."/>
            <person name="Bruce D.C."/>
            <person name="Detter J.C."/>
            <person name="Tapia R."/>
            <person name="Han C.S."/>
            <person name="Goodwin L.A."/>
            <person name="Cheng J.F."/>
            <person name="Pitluck S."/>
            <person name="Woyke T."/>
            <person name="Mikhailova N."/>
            <person name="Ivanova N.N."/>
            <person name="Han J."/>
            <person name="Lucas S."/>
            <person name="Lapidus A.L."/>
            <person name="Land M.L."/>
            <person name="Hauser L.J."/>
            <person name="Palumbo A.V."/>
        </authorList>
    </citation>
    <scope>NUCLEOTIDE SEQUENCE [LARGE SCALE GENOMIC DNA]</scope>
    <source>
        <strain evidence="2 3">ND132</strain>
    </source>
</reference>
<dbReference type="SUPFAM" id="SSF54637">
    <property type="entry name" value="Thioesterase/thiol ester dehydrase-isomerase"/>
    <property type="match status" value="1"/>
</dbReference>
<dbReference type="Gene3D" id="3.10.129.10">
    <property type="entry name" value="Hotdog Thioesterase"/>
    <property type="match status" value="1"/>
</dbReference>
<dbReference type="KEGG" id="ddn:DND132_1900"/>
<evidence type="ECO:0000259" key="1">
    <source>
        <dbReference type="Pfam" id="PF03061"/>
    </source>
</evidence>
<dbReference type="GO" id="GO:0016790">
    <property type="term" value="F:thiolester hydrolase activity"/>
    <property type="evidence" value="ECO:0007669"/>
    <property type="project" value="UniProtKB-ARBA"/>
</dbReference>
<dbReference type="eggNOG" id="COG2050">
    <property type="taxonomic scope" value="Bacteria"/>
</dbReference>
<dbReference type="InterPro" id="IPR029069">
    <property type="entry name" value="HotDog_dom_sf"/>
</dbReference>
<name>F0JGR6_9BACT</name>
<feature type="domain" description="Thioesterase" evidence="1">
    <location>
        <begin position="52"/>
        <end position="126"/>
    </location>
</feature>
<organism evidence="2 3">
    <name type="scientific">Pseudodesulfovibrio mercurii</name>
    <dbReference type="NCBI Taxonomy" id="641491"/>
    <lineage>
        <taxon>Bacteria</taxon>
        <taxon>Pseudomonadati</taxon>
        <taxon>Thermodesulfobacteriota</taxon>
        <taxon>Desulfovibrionia</taxon>
        <taxon>Desulfovibrionales</taxon>
        <taxon>Desulfovibrionaceae</taxon>
    </lineage>
</organism>
<dbReference type="Proteomes" id="UP000007845">
    <property type="component" value="Chromosome"/>
</dbReference>
<evidence type="ECO:0000313" key="2">
    <source>
        <dbReference type="EMBL" id="EGB15106.1"/>
    </source>
</evidence>
<sequence>MSAIDNPFPDGTCFFCGPNNPSGLKLTFHRDGQGGVYADYTPEAVYCGQGDIFHGGLQMGLLDEAMWWAGYEATGVMEAVTASASFRFLRPVYIGSPVRVVCALASREGAALKLKGRILNADGKPCTTVRGEYRIISRERYEAILAARP</sequence>
<dbReference type="Pfam" id="PF03061">
    <property type="entry name" value="4HBT"/>
    <property type="match status" value="1"/>
</dbReference>
<accession>F0JGR6</accession>
<dbReference type="SMR" id="F0JGR6"/>
<dbReference type="STRING" id="641491.DND132_1900"/>